<evidence type="ECO:0000313" key="7">
    <source>
        <dbReference type="EMBL" id="OAK60205.1"/>
    </source>
</evidence>
<dbReference type="Gene3D" id="3.40.140.10">
    <property type="entry name" value="Cytidine Deaminase, domain 2"/>
    <property type="match status" value="1"/>
</dbReference>
<dbReference type="GO" id="GO:0046872">
    <property type="term" value="F:metal ion binding"/>
    <property type="evidence" value="ECO:0007669"/>
    <property type="project" value="UniProtKB-KW"/>
</dbReference>
<accession>A0AA91DK04</accession>
<dbReference type="Pfam" id="PF14464">
    <property type="entry name" value="Prok-JAB"/>
    <property type="match status" value="1"/>
</dbReference>
<proteinExistence type="predicted"/>
<evidence type="ECO:0000256" key="2">
    <source>
        <dbReference type="ARBA" id="ARBA00022723"/>
    </source>
</evidence>
<dbReference type="GO" id="GO:0008237">
    <property type="term" value="F:metallopeptidase activity"/>
    <property type="evidence" value="ECO:0007669"/>
    <property type="project" value="UniProtKB-KW"/>
</dbReference>
<evidence type="ECO:0000313" key="8">
    <source>
        <dbReference type="Proteomes" id="UP000077852"/>
    </source>
</evidence>
<dbReference type="RefSeq" id="WP_081269861.1">
    <property type="nucleotide sequence ID" value="NZ_LVHG01000063.1"/>
</dbReference>
<reference evidence="7 8" key="1">
    <citation type="submission" date="2016-03" db="EMBL/GenBank/DDBJ databases">
        <title>Genome sequence of Variovorax paradoxus KB5.</title>
        <authorList>
            <person name="Jeong H."/>
            <person name="Hong C.E."/>
            <person name="Jo S.H."/>
            <person name="Park J.M."/>
        </authorList>
    </citation>
    <scope>NUCLEOTIDE SEQUENCE [LARGE SCALE GENOMIC DNA]</scope>
    <source>
        <strain evidence="7 8">KB5</strain>
    </source>
</reference>
<evidence type="ECO:0000256" key="4">
    <source>
        <dbReference type="ARBA" id="ARBA00022833"/>
    </source>
</evidence>
<name>A0AA91DK04_VARPD</name>
<keyword evidence="1" id="KW-0645">Protease</keyword>
<dbReference type="Proteomes" id="UP000077852">
    <property type="component" value="Unassembled WGS sequence"/>
</dbReference>
<evidence type="ECO:0000259" key="6">
    <source>
        <dbReference type="Pfam" id="PF14464"/>
    </source>
</evidence>
<organism evidence="7 8">
    <name type="scientific">Variovorax paradoxus</name>
    <dbReference type="NCBI Taxonomy" id="34073"/>
    <lineage>
        <taxon>Bacteria</taxon>
        <taxon>Pseudomonadati</taxon>
        <taxon>Pseudomonadota</taxon>
        <taxon>Betaproteobacteria</taxon>
        <taxon>Burkholderiales</taxon>
        <taxon>Comamonadaceae</taxon>
        <taxon>Variovorax</taxon>
    </lineage>
</organism>
<keyword evidence="2" id="KW-0479">Metal-binding</keyword>
<dbReference type="GO" id="GO:0006508">
    <property type="term" value="P:proteolysis"/>
    <property type="evidence" value="ECO:0007669"/>
    <property type="project" value="UniProtKB-KW"/>
</dbReference>
<feature type="domain" description="JAB" evidence="6">
    <location>
        <begin position="8"/>
        <end position="124"/>
    </location>
</feature>
<sequence>MLLVTLPVDMQQLLIAALAKAGSKECGGVLLGEHTGFNQFAVRSVTVQKPGEVASFMRSMSGVLFAIQRYCRSKGNDYRRFNYLGEWHSHPLFSVTPSSRDHSTMVELATDRRVGANFVVLLIVRLVGGKLEGSVHTYLPDGSVHPSTLVLEPEP</sequence>
<comment type="caution">
    <text evidence="7">The sequence shown here is derived from an EMBL/GenBank/DDBJ whole genome shotgun (WGS) entry which is preliminary data.</text>
</comment>
<gene>
    <name evidence="7" type="ORF">A3K87_24115</name>
</gene>
<evidence type="ECO:0000256" key="3">
    <source>
        <dbReference type="ARBA" id="ARBA00022801"/>
    </source>
</evidence>
<keyword evidence="3" id="KW-0378">Hydrolase</keyword>
<protein>
    <recommendedName>
        <fullName evidence="6">JAB domain-containing protein</fullName>
    </recommendedName>
</protein>
<dbReference type="SUPFAM" id="SSF102712">
    <property type="entry name" value="JAB1/MPN domain"/>
    <property type="match status" value="1"/>
</dbReference>
<dbReference type="AlphaFoldDB" id="A0AA91DK04"/>
<evidence type="ECO:0000256" key="5">
    <source>
        <dbReference type="ARBA" id="ARBA00023049"/>
    </source>
</evidence>
<keyword evidence="4" id="KW-0862">Zinc</keyword>
<dbReference type="EMBL" id="LVHG01000063">
    <property type="protein sequence ID" value="OAK60205.1"/>
    <property type="molecule type" value="Genomic_DNA"/>
</dbReference>
<evidence type="ECO:0000256" key="1">
    <source>
        <dbReference type="ARBA" id="ARBA00022670"/>
    </source>
</evidence>
<dbReference type="InterPro" id="IPR028090">
    <property type="entry name" value="JAB_dom_prok"/>
</dbReference>
<keyword evidence="5" id="KW-0482">Metalloprotease</keyword>